<dbReference type="EMBL" id="ASPP01021266">
    <property type="protein sequence ID" value="ETO12586.1"/>
    <property type="molecule type" value="Genomic_DNA"/>
</dbReference>
<feature type="region of interest" description="Disordered" evidence="1">
    <location>
        <begin position="16"/>
        <end position="53"/>
    </location>
</feature>
<evidence type="ECO:0000313" key="3">
    <source>
        <dbReference type="Proteomes" id="UP000023152"/>
    </source>
</evidence>
<proteinExistence type="predicted"/>
<protein>
    <submittedName>
        <fullName evidence="2">Uncharacterized protein</fullName>
    </submittedName>
</protein>
<evidence type="ECO:0000256" key="1">
    <source>
        <dbReference type="SAM" id="MobiDB-lite"/>
    </source>
</evidence>
<accession>X6MFX5</accession>
<gene>
    <name evidence="2" type="ORF">RFI_24788</name>
</gene>
<dbReference type="AlphaFoldDB" id="X6MFX5"/>
<feature type="compositionally biased region" description="Low complexity" evidence="1">
    <location>
        <begin position="23"/>
        <end position="32"/>
    </location>
</feature>
<dbReference type="Proteomes" id="UP000023152">
    <property type="component" value="Unassembled WGS sequence"/>
</dbReference>
<organism evidence="2 3">
    <name type="scientific">Reticulomyxa filosa</name>
    <dbReference type="NCBI Taxonomy" id="46433"/>
    <lineage>
        <taxon>Eukaryota</taxon>
        <taxon>Sar</taxon>
        <taxon>Rhizaria</taxon>
        <taxon>Retaria</taxon>
        <taxon>Foraminifera</taxon>
        <taxon>Monothalamids</taxon>
        <taxon>Reticulomyxidae</taxon>
        <taxon>Reticulomyxa</taxon>
    </lineage>
</organism>
<feature type="compositionally biased region" description="Basic residues" evidence="1">
    <location>
        <begin position="38"/>
        <end position="49"/>
    </location>
</feature>
<comment type="caution">
    <text evidence="2">The sequence shown here is derived from an EMBL/GenBank/DDBJ whole genome shotgun (WGS) entry which is preliminary data.</text>
</comment>
<keyword evidence="3" id="KW-1185">Reference proteome</keyword>
<reference evidence="2 3" key="1">
    <citation type="journal article" date="2013" name="Curr. Biol.">
        <title>The Genome of the Foraminiferan Reticulomyxa filosa.</title>
        <authorList>
            <person name="Glockner G."/>
            <person name="Hulsmann N."/>
            <person name="Schleicher M."/>
            <person name="Noegel A.A."/>
            <person name="Eichinger L."/>
            <person name="Gallinger C."/>
            <person name="Pawlowski J."/>
            <person name="Sierra R."/>
            <person name="Euteneuer U."/>
            <person name="Pillet L."/>
            <person name="Moustafa A."/>
            <person name="Platzer M."/>
            <person name="Groth M."/>
            <person name="Szafranski K."/>
            <person name="Schliwa M."/>
        </authorList>
    </citation>
    <scope>NUCLEOTIDE SEQUENCE [LARGE SCALE GENOMIC DNA]</scope>
</reference>
<sequence>MKKKWSIAPATFRLLSSADKVKSNQNKNNNNDNNKHQSFMKHTRDKQMKKPNSTFYSRKKKNHFTKQQAIKKKITFWTKRNIQDSTNKKKKEKFLSPTNYNQLLLCFKV</sequence>
<name>X6MFX5_RETFI</name>
<evidence type="ECO:0000313" key="2">
    <source>
        <dbReference type="EMBL" id="ETO12586.1"/>
    </source>
</evidence>